<keyword evidence="3" id="KW-0347">Helicase</keyword>
<keyword evidence="2" id="KW-0378">Hydrolase</keyword>
<evidence type="ECO:0000313" key="7">
    <source>
        <dbReference type="Proteomes" id="UP001173801"/>
    </source>
</evidence>
<protein>
    <submittedName>
        <fullName evidence="6">AAA family ATPase</fullName>
    </submittedName>
</protein>
<dbReference type="Pfam" id="PF05970">
    <property type="entry name" value="PIF1"/>
    <property type="match status" value="1"/>
</dbReference>
<dbReference type="Pfam" id="PF02689">
    <property type="entry name" value="Herpes_Helicase"/>
    <property type="match status" value="1"/>
</dbReference>
<reference evidence="6" key="1">
    <citation type="submission" date="2022-08" db="EMBL/GenBank/DDBJ databases">
        <authorList>
            <person name="Wang H."/>
        </authorList>
    </citation>
    <scope>NUCLEOTIDE SEQUENCE</scope>
    <source>
        <strain evidence="6">PS10</strain>
    </source>
</reference>
<dbReference type="InterPro" id="IPR027417">
    <property type="entry name" value="P-loop_NTPase"/>
</dbReference>
<gene>
    <name evidence="6" type="ORF">NYG85_03010</name>
</gene>
<accession>A0ABT7HN50</accession>
<dbReference type="SUPFAM" id="SSF52540">
    <property type="entry name" value="P-loop containing nucleoside triphosphate hydrolases"/>
    <property type="match status" value="2"/>
</dbReference>
<dbReference type="InterPro" id="IPR003840">
    <property type="entry name" value="DNA_helicase_dom"/>
</dbReference>
<keyword evidence="1" id="KW-0547">Nucleotide-binding</keyword>
<dbReference type="EMBL" id="JANURM010000002">
    <property type="protein sequence ID" value="MDL0088346.1"/>
    <property type="molecule type" value="Genomic_DNA"/>
</dbReference>
<evidence type="ECO:0000256" key="3">
    <source>
        <dbReference type="ARBA" id="ARBA00022806"/>
    </source>
</evidence>
<evidence type="ECO:0000256" key="2">
    <source>
        <dbReference type="ARBA" id="ARBA00022801"/>
    </source>
</evidence>
<keyword evidence="4" id="KW-0067">ATP-binding</keyword>
<evidence type="ECO:0000256" key="4">
    <source>
        <dbReference type="ARBA" id="ARBA00022840"/>
    </source>
</evidence>
<dbReference type="CDD" id="cd18809">
    <property type="entry name" value="SF1_C_RecD"/>
    <property type="match status" value="1"/>
</dbReference>
<dbReference type="PANTHER" id="PTHR47642:SF5">
    <property type="entry name" value="ATP-DEPENDENT DNA HELICASE"/>
    <property type="match status" value="1"/>
</dbReference>
<dbReference type="SMART" id="SM00382">
    <property type="entry name" value="AAA"/>
    <property type="match status" value="1"/>
</dbReference>
<keyword evidence="7" id="KW-1185">Reference proteome</keyword>
<dbReference type="Proteomes" id="UP001173801">
    <property type="component" value="Unassembled WGS sequence"/>
</dbReference>
<proteinExistence type="predicted"/>
<reference evidence="6" key="2">
    <citation type="journal article" date="2023" name="Microorganisms">
        <title>Isolation and Genomic Characteristics of Cat-Borne Campylobacter felis sp. nov. and Sheep-Borne Campylobacter ovis sp. nov.</title>
        <authorList>
            <person name="Wang H."/>
            <person name="Li Y."/>
            <person name="Gu Y."/>
            <person name="Zhou G."/>
            <person name="Chen X."/>
            <person name="Zhang X."/>
            <person name="Shao Z."/>
            <person name="Zhang J."/>
            <person name="Zhang M."/>
        </authorList>
    </citation>
    <scope>NUCLEOTIDE SEQUENCE</scope>
    <source>
        <strain evidence="6">PS10</strain>
    </source>
</reference>
<evidence type="ECO:0000313" key="6">
    <source>
        <dbReference type="EMBL" id="MDL0088346.1"/>
    </source>
</evidence>
<feature type="domain" description="AAA+ ATPase" evidence="5">
    <location>
        <begin position="10"/>
        <end position="243"/>
    </location>
</feature>
<dbReference type="InterPro" id="IPR003593">
    <property type="entry name" value="AAA+_ATPase"/>
</dbReference>
<dbReference type="InterPro" id="IPR010285">
    <property type="entry name" value="DNA_helicase_pif1-like_DEAD"/>
</dbReference>
<dbReference type="RefSeq" id="WP_284936995.1">
    <property type="nucleotide sequence ID" value="NZ_JANURM010000002.1"/>
</dbReference>
<comment type="caution">
    <text evidence="6">The sequence shown here is derived from an EMBL/GenBank/DDBJ whole genome shotgun (WGS) entry which is preliminary data.</text>
</comment>
<name>A0ABT7HN50_9BACT</name>
<evidence type="ECO:0000256" key="1">
    <source>
        <dbReference type="ARBA" id="ARBA00022741"/>
    </source>
</evidence>
<organism evidence="6 7">
    <name type="scientific">Campylobacter gastrosuis</name>
    <dbReference type="NCBI Taxonomy" id="2974576"/>
    <lineage>
        <taxon>Bacteria</taxon>
        <taxon>Pseudomonadati</taxon>
        <taxon>Campylobacterota</taxon>
        <taxon>Epsilonproteobacteria</taxon>
        <taxon>Campylobacterales</taxon>
        <taxon>Campylobacteraceae</taxon>
        <taxon>Campylobacter</taxon>
    </lineage>
</organism>
<sequence>MLEEVLNLLKNDNVFLTGGAGVGKSYLTQNIIKEYKNNGKNVITLGSTGISAINIGGVSIHSFFKFGICSDFNELNAYDRRQKESLKKVYEILKIADLIVIDEISMVSASLLEMIRLRLMVSKFKGKLLVVGDFYQLPPIKKDESKNALFSFKYAFDAHAWSDFKFKNVELRVSKRTNDLEFYEILKQIRIGNTDKSVISYINNLRVNDYLLDENTTILFGRNDDANRINQTMLDRLETPLETSLAQISVLDESVNEDAVLKWVNQLNAPAKLDFKIGAKVIFVQNYPLMGYHNGERGRVIQIDKFAGDIERVIIQKDNGVVLDVKKQLFSYTKFQVNGDELDQSVLATFSQFPFKLAYALTIHKSQGMSINGLICQLNHIFANGQLYVALSRATSPENLRLIYSKNSDFEGYLRRVIKIDDDVRKFYEQTQFINVKEF</sequence>
<dbReference type="InterPro" id="IPR051055">
    <property type="entry name" value="PIF1_helicase"/>
</dbReference>
<dbReference type="PANTHER" id="PTHR47642">
    <property type="entry name" value="ATP-DEPENDENT DNA HELICASE"/>
    <property type="match status" value="1"/>
</dbReference>
<dbReference type="Gene3D" id="3.40.50.300">
    <property type="entry name" value="P-loop containing nucleotide triphosphate hydrolases"/>
    <property type="match status" value="2"/>
</dbReference>
<evidence type="ECO:0000259" key="5">
    <source>
        <dbReference type="SMART" id="SM00382"/>
    </source>
</evidence>